<dbReference type="InterPro" id="IPR054353">
    <property type="entry name" value="IstA-like_C"/>
</dbReference>
<dbReference type="Pfam" id="PF22483">
    <property type="entry name" value="Mu-transpos_C_2"/>
    <property type="match status" value="1"/>
</dbReference>
<reference evidence="2" key="1">
    <citation type="submission" date="2019-08" db="EMBL/GenBank/DDBJ databases">
        <authorList>
            <person name="Kucharzyk K."/>
            <person name="Murdoch R.W."/>
            <person name="Higgins S."/>
            <person name="Loffler F."/>
        </authorList>
    </citation>
    <scope>NUCLEOTIDE SEQUENCE</scope>
</reference>
<protein>
    <recommendedName>
        <fullName evidence="1">Integrase catalytic domain-containing protein</fullName>
    </recommendedName>
</protein>
<proteinExistence type="predicted"/>
<accession>A0A644Z9L6</accession>
<gene>
    <name evidence="2" type="ORF">SDC9_84140</name>
</gene>
<feature type="domain" description="Integrase catalytic" evidence="1">
    <location>
        <begin position="118"/>
        <end position="243"/>
    </location>
</feature>
<evidence type="ECO:0000259" key="1">
    <source>
        <dbReference type="PROSITE" id="PS50994"/>
    </source>
</evidence>
<dbReference type="EMBL" id="VSSQ01007978">
    <property type="protein sequence ID" value="MPM37522.1"/>
    <property type="molecule type" value="Genomic_DNA"/>
</dbReference>
<evidence type="ECO:0000313" key="2">
    <source>
        <dbReference type="EMBL" id="MPM37522.1"/>
    </source>
</evidence>
<dbReference type="NCBIfam" id="NF033546">
    <property type="entry name" value="transpos_IS21"/>
    <property type="match status" value="1"/>
</dbReference>
<organism evidence="2">
    <name type="scientific">bioreactor metagenome</name>
    <dbReference type="NCBI Taxonomy" id="1076179"/>
    <lineage>
        <taxon>unclassified sequences</taxon>
        <taxon>metagenomes</taxon>
        <taxon>ecological metagenomes</taxon>
    </lineage>
</organism>
<dbReference type="AlphaFoldDB" id="A0A644Z9L6"/>
<comment type="caution">
    <text evidence="2">The sequence shown here is derived from an EMBL/GenBank/DDBJ whole genome shotgun (WGS) entry which is preliminary data.</text>
</comment>
<dbReference type="GO" id="GO:0015074">
    <property type="term" value="P:DNA integration"/>
    <property type="evidence" value="ECO:0007669"/>
    <property type="project" value="InterPro"/>
</dbReference>
<dbReference type="PROSITE" id="PS50994">
    <property type="entry name" value="INTEGRASE"/>
    <property type="match status" value="1"/>
</dbReference>
<sequence>MAQVNNIKDLYENEDLSLREISRKTGHSFKTVQKYAYQLDWSEDNLPDTEPKSYPVLGDFIPVIDEWLEDDRKIPRKQRHTIWRIFCRLRDEHGFIGSYSSVKKYVRKKRFVMNSKNSGYLPLEHALGSGQVDFGKHLYYDGAGQEQDGYALTISFPNSNKGYTQTFPSQNQECLLTGMKRIFEHIGGVPPMLRFDNMSTAVVQVLKGTDRILTDGFTRFMMHYRFRAEFCNPASGNEKGNVENKVGYSRRNAFVPVPTIVSFDDFNESLWDWCEKDAQRPHYKKKLLIEELWKEDETSLLQLPEYPFSVFRYSALTVSKNGFVTIETNKYGLSPMLSGETVQAKIFFDHVEFFHDHHPVGHYRRSYKTNDEVFDWTQYVSVLCKKPGAIEHTRFFHQMPQQWQAFLEQTSGRERKNALQLLSEIVSDGNAALCNDALELAGENGRTDADSLRQCYYMIAKKEYRPDPLKLPGSPALHYNPNLSAYDGLMRGDANV</sequence>
<name>A0A644Z9L6_9ZZZZ</name>
<dbReference type="InterPro" id="IPR001584">
    <property type="entry name" value="Integrase_cat-core"/>
</dbReference>
<dbReference type="PANTHER" id="PTHR35004">
    <property type="entry name" value="TRANSPOSASE RV3428C-RELATED"/>
    <property type="match status" value="1"/>
</dbReference>